<dbReference type="InterPro" id="IPR002656">
    <property type="entry name" value="Acyl_transf_3_dom"/>
</dbReference>
<keyword evidence="4" id="KW-1185">Reference proteome</keyword>
<protein>
    <submittedName>
        <fullName evidence="3">Acyltransferas-like protein</fullName>
    </submittedName>
</protein>
<keyword evidence="1" id="KW-1133">Transmembrane helix</keyword>
<name>A0A2J6Q2T0_9HELO</name>
<feature type="transmembrane region" description="Helical" evidence="1">
    <location>
        <begin position="106"/>
        <end position="126"/>
    </location>
</feature>
<evidence type="ECO:0000313" key="4">
    <source>
        <dbReference type="Proteomes" id="UP000235672"/>
    </source>
</evidence>
<dbReference type="STRING" id="1745343.A0A2J6Q2T0"/>
<dbReference type="Pfam" id="PF01757">
    <property type="entry name" value="Acyl_transf_3"/>
    <property type="match status" value="1"/>
</dbReference>
<keyword evidence="1" id="KW-0472">Membrane</keyword>
<feature type="domain" description="Acyltransferase 3" evidence="2">
    <location>
        <begin position="8"/>
        <end position="401"/>
    </location>
</feature>
<accession>A0A2J6Q2T0</accession>
<proteinExistence type="predicted"/>
<dbReference type="InterPro" id="IPR050879">
    <property type="entry name" value="Acyltransferase_3"/>
</dbReference>
<keyword evidence="1" id="KW-0812">Transmembrane</keyword>
<sequence>MSSRPENIKWVDGLRGLASVMVVATHVARAFDPDLMKPTSGEGLQPRFFQRPITRVVTQGRIGVGIFALVTGYVCALKPLRQIRAGDRNTMYNGVAKSAFRRVPRLILPTTLATIITWFFCQFGVFQAAAKADSWWMNFSAPRMTPYFGEAIYQLLLEVITTWTKGWNMYDHHTWTMLPLLKASMLVFIFLVATSYCKTRYRMMLELGMCVYFYISNDCTFGMLGFFGVFLSDLSQDPKHQAWCLSRKWPSRVLAPILVLIGLLLGSYPETEPQWMPWSAAMQYYSNYIFPRENETHRFYTAIGLIFISLGIHFSHSAKVFLSSRYLLWFGKHSFAVYLLHGSLLRSIAVWMFYGIHLPGDVIVEGGGVEPGPPLPICGRFQFWTLLPIWVFIVYACAVVWTNHVDPWCARTTEKMVKYVFEDSKQGDAEKRILPQ</sequence>
<feature type="transmembrane region" description="Helical" evidence="1">
    <location>
        <begin position="381"/>
        <end position="401"/>
    </location>
</feature>
<gene>
    <name evidence="3" type="ORF">NA56DRAFT_627156</name>
</gene>
<dbReference type="OrthoDB" id="5405781at2759"/>
<evidence type="ECO:0000313" key="3">
    <source>
        <dbReference type="EMBL" id="PMD20565.1"/>
    </source>
</evidence>
<dbReference type="PANTHER" id="PTHR23028">
    <property type="entry name" value="ACETYLTRANSFERASE"/>
    <property type="match status" value="1"/>
</dbReference>
<dbReference type="GO" id="GO:0016747">
    <property type="term" value="F:acyltransferase activity, transferring groups other than amino-acyl groups"/>
    <property type="evidence" value="ECO:0007669"/>
    <property type="project" value="InterPro"/>
</dbReference>
<reference evidence="3 4" key="1">
    <citation type="submission" date="2016-05" db="EMBL/GenBank/DDBJ databases">
        <title>A degradative enzymes factory behind the ericoid mycorrhizal symbiosis.</title>
        <authorList>
            <consortium name="DOE Joint Genome Institute"/>
            <person name="Martino E."/>
            <person name="Morin E."/>
            <person name="Grelet G."/>
            <person name="Kuo A."/>
            <person name="Kohler A."/>
            <person name="Daghino S."/>
            <person name="Barry K."/>
            <person name="Choi C."/>
            <person name="Cichocki N."/>
            <person name="Clum A."/>
            <person name="Copeland A."/>
            <person name="Hainaut M."/>
            <person name="Haridas S."/>
            <person name="Labutti K."/>
            <person name="Lindquist E."/>
            <person name="Lipzen A."/>
            <person name="Khouja H.-R."/>
            <person name="Murat C."/>
            <person name="Ohm R."/>
            <person name="Olson A."/>
            <person name="Spatafora J."/>
            <person name="Veneault-Fourrey C."/>
            <person name="Henrissat B."/>
            <person name="Grigoriev I."/>
            <person name="Martin F."/>
            <person name="Perotto S."/>
        </authorList>
    </citation>
    <scope>NUCLEOTIDE SEQUENCE [LARGE SCALE GENOMIC DNA]</scope>
    <source>
        <strain evidence="3 4">UAMH 7357</strain>
    </source>
</reference>
<dbReference type="EMBL" id="KZ613484">
    <property type="protein sequence ID" value="PMD20565.1"/>
    <property type="molecule type" value="Genomic_DNA"/>
</dbReference>
<dbReference type="AlphaFoldDB" id="A0A2J6Q2T0"/>
<organism evidence="3 4">
    <name type="scientific">Hyaloscypha hepaticicola</name>
    <dbReference type="NCBI Taxonomy" id="2082293"/>
    <lineage>
        <taxon>Eukaryota</taxon>
        <taxon>Fungi</taxon>
        <taxon>Dikarya</taxon>
        <taxon>Ascomycota</taxon>
        <taxon>Pezizomycotina</taxon>
        <taxon>Leotiomycetes</taxon>
        <taxon>Helotiales</taxon>
        <taxon>Hyaloscyphaceae</taxon>
        <taxon>Hyaloscypha</taxon>
    </lineage>
</organism>
<evidence type="ECO:0000259" key="2">
    <source>
        <dbReference type="Pfam" id="PF01757"/>
    </source>
</evidence>
<dbReference type="PANTHER" id="PTHR23028:SF128">
    <property type="entry name" value="ACYLTRANSFERASE 3 DOMAIN-CONTAINING PROTEIN"/>
    <property type="match status" value="1"/>
</dbReference>
<feature type="transmembrane region" description="Helical" evidence="1">
    <location>
        <begin position="175"/>
        <end position="196"/>
    </location>
</feature>
<feature type="transmembrane region" description="Helical" evidence="1">
    <location>
        <begin position="297"/>
        <end position="314"/>
    </location>
</feature>
<dbReference type="Proteomes" id="UP000235672">
    <property type="component" value="Unassembled WGS sequence"/>
</dbReference>
<feature type="transmembrane region" description="Helical" evidence="1">
    <location>
        <begin position="211"/>
        <end position="232"/>
    </location>
</feature>
<feature type="transmembrane region" description="Helical" evidence="1">
    <location>
        <begin position="335"/>
        <end position="354"/>
    </location>
</feature>
<evidence type="ECO:0000256" key="1">
    <source>
        <dbReference type="SAM" id="Phobius"/>
    </source>
</evidence>